<gene>
    <name evidence="3" type="ORF">CANCADRAFT_17782</name>
</gene>
<dbReference type="Proteomes" id="UP000095023">
    <property type="component" value="Unassembled WGS sequence"/>
</dbReference>
<keyword evidence="4" id="KW-1185">Reference proteome</keyword>
<feature type="domain" description="F-box" evidence="2">
    <location>
        <begin position="1"/>
        <end position="41"/>
    </location>
</feature>
<name>A0A1E4TD97_9ASCO</name>
<dbReference type="InterPro" id="IPR001810">
    <property type="entry name" value="F-box_dom"/>
</dbReference>
<dbReference type="Pfam" id="PF00646">
    <property type="entry name" value="F-box"/>
    <property type="match status" value="1"/>
</dbReference>
<evidence type="ECO:0000256" key="1">
    <source>
        <dbReference type="SAM" id="MobiDB-lite"/>
    </source>
</evidence>
<protein>
    <recommendedName>
        <fullName evidence="2">F-box domain-containing protein</fullName>
    </recommendedName>
</protein>
<evidence type="ECO:0000259" key="2">
    <source>
        <dbReference type="PROSITE" id="PS50181"/>
    </source>
</evidence>
<organism evidence="3 4">
    <name type="scientific">Tortispora caseinolytica NRRL Y-17796</name>
    <dbReference type="NCBI Taxonomy" id="767744"/>
    <lineage>
        <taxon>Eukaryota</taxon>
        <taxon>Fungi</taxon>
        <taxon>Dikarya</taxon>
        <taxon>Ascomycota</taxon>
        <taxon>Saccharomycotina</taxon>
        <taxon>Trigonopsidomycetes</taxon>
        <taxon>Trigonopsidales</taxon>
        <taxon>Trigonopsidaceae</taxon>
        <taxon>Tortispora</taxon>
    </lineage>
</organism>
<dbReference type="GO" id="GO:0006893">
    <property type="term" value="P:Golgi to plasma membrane transport"/>
    <property type="evidence" value="ECO:0007669"/>
    <property type="project" value="TreeGrafter"/>
</dbReference>
<dbReference type="GO" id="GO:0006887">
    <property type="term" value="P:exocytosis"/>
    <property type="evidence" value="ECO:0007669"/>
    <property type="project" value="TreeGrafter"/>
</dbReference>
<dbReference type="OrthoDB" id="5554140at2759"/>
<accession>A0A1E4TD97</accession>
<dbReference type="AlphaFoldDB" id="A0A1E4TD97"/>
<dbReference type="InterPro" id="IPR036047">
    <property type="entry name" value="F-box-like_dom_sf"/>
</dbReference>
<dbReference type="PANTHER" id="PTHR12100">
    <property type="entry name" value="SEC10"/>
    <property type="match status" value="1"/>
</dbReference>
<feature type="non-terminal residue" evidence="3">
    <location>
        <position position="833"/>
    </location>
</feature>
<sequence length="833" mass="93490">LPQSLTDRILDKLDPVDWARFAQVSRATNRITYRPNRWVYALRLIGAWNELKAREVVAYGTIFDAEIDSADFNDKSVPIPDLIDVDSPAPLPAVTHFSSDLIQIYDQVSHIPENARREFGAIYAVAKPLYDDAVIARSLADVVRRSKVYQLYNDPMQLAKALHILKKFSTIDKSSDDYNAHIEHLDAILELFENSCLAELETVLDVIDPKVPARMYIDVLVYFNGGSSAAELFARHASFSFEVLARPEVKSFIEDKKFHISHIKHYLDSEKALVVTKCILANSLFPTPLKVPQTVITNANERYLVSYFSELLEISKSQRETLPQLYLDSFSAIFGLFLDYCDSLASVKLEQNLAQIAYDQIVKVVVPSIPPFMHSIVDYMNLNCEGIIGEWDSAADTEQEAAESILLSNVSREKEKTDFLTSFKHVLMMPVTAISKASSSTPAASTNDLNGSTSRPQTPSMSTPDTSTGELPTTALEAQLAIMKTRLENIRSLFSIQLAMDLLTEARSSLERLKVFVSLKGDIGKLAQKNAERIFTSMLDFLGPRHVQKGFDKAIRHLDEYRAQATMSEVTSDTVSDPLTIFLELVNVGDLIQQLVDAFYEQELIAPRFVSKQDFLTQSIQEKRKFEQMLDESVATGLNKGIDVLIGTSERILIAEQLGSDYNPPVIDNSLLFIGGGTELGPTRAAQDVVQLLKKHLATLDGATEKSVLDVFKQEVGMQLFGLLCRHIKQQTISVAGAPIFMCDMNYFYAFVSSLRQRQLYDYFAALKTLGQLYLIDGEDSKEIGALVGDLNRFKGVFQAEELYEFAQRRADWPKVKREVEKVMYGLVECIIM</sequence>
<proteinExistence type="predicted"/>
<feature type="region of interest" description="Disordered" evidence="1">
    <location>
        <begin position="438"/>
        <end position="471"/>
    </location>
</feature>
<dbReference type="Pfam" id="PF07393">
    <property type="entry name" value="Sec10_HB"/>
    <property type="match status" value="1"/>
</dbReference>
<dbReference type="SUPFAM" id="SSF81383">
    <property type="entry name" value="F-box domain"/>
    <property type="match status" value="1"/>
</dbReference>
<dbReference type="EMBL" id="KV453843">
    <property type="protein sequence ID" value="ODV89683.1"/>
    <property type="molecule type" value="Genomic_DNA"/>
</dbReference>
<dbReference type="GO" id="GO:0000145">
    <property type="term" value="C:exocyst"/>
    <property type="evidence" value="ECO:0007669"/>
    <property type="project" value="TreeGrafter"/>
</dbReference>
<evidence type="ECO:0000313" key="3">
    <source>
        <dbReference type="EMBL" id="ODV89683.1"/>
    </source>
</evidence>
<evidence type="ECO:0000313" key="4">
    <source>
        <dbReference type="Proteomes" id="UP000095023"/>
    </source>
</evidence>
<dbReference type="PANTHER" id="PTHR12100:SF1">
    <property type="entry name" value="RECYCLIN-1"/>
    <property type="match status" value="1"/>
</dbReference>
<dbReference type="InterPro" id="IPR009976">
    <property type="entry name" value="Sec10-like"/>
</dbReference>
<dbReference type="InterPro" id="IPR048627">
    <property type="entry name" value="Sec10_HB"/>
</dbReference>
<feature type="compositionally biased region" description="Polar residues" evidence="1">
    <location>
        <begin position="447"/>
        <end position="471"/>
    </location>
</feature>
<feature type="non-terminal residue" evidence="3">
    <location>
        <position position="1"/>
    </location>
</feature>
<reference evidence="4" key="1">
    <citation type="submission" date="2016-02" db="EMBL/GenBank/DDBJ databases">
        <title>Comparative genomics of biotechnologically important yeasts.</title>
        <authorList>
            <consortium name="DOE Joint Genome Institute"/>
            <person name="Riley R."/>
            <person name="Haridas S."/>
            <person name="Wolfe K.H."/>
            <person name="Lopes M.R."/>
            <person name="Hittinger C.T."/>
            <person name="Goker M."/>
            <person name="Salamov A."/>
            <person name="Wisecaver J."/>
            <person name="Long T.M."/>
            <person name="Aerts A.L."/>
            <person name="Barry K."/>
            <person name="Choi C."/>
            <person name="Clum A."/>
            <person name="Coughlan A.Y."/>
            <person name="Deshpande S."/>
            <person name="Douglass A.P."/>
            <person name="Hanson S.J."/>
            <person name="Klenk H.-P."/>
            <person name="Labutti K."/>
            <person name="Lapidus A."/>
            <person name="Lindquist E."/>
            <person name="Lipzen A."/>
            <person name="Meier-Kolthoff J.P."/>
            <person name="Ohm R.A."/>
            <person name="Otillar R.P."/>
            <person name="Pangilinan J."/>
            <person name="Peng Y."/>
            <person name="Rokas A."/>
            <person name="Rosa C.A."/>
            <person name="Scheuner C."/>
            <person name="Sibirny A.A."/>
            <person name="Slot J.C."/>
            <person name="Stielow J.B."/>
            <person name="Sun H."/>
            <person name="Kurtzman C.P."/>
            <person name="Blackwell M."/>
            <person name="Jeffries T.W."/>
            <person name="Grigoriev I.V."/>
        </authorList>
    </citation>
    <scope>NUCLEOTIDE SEQUENCE [LARGE SCALE GENOMIC DNA]</scope>
    <source>
        <strain evidence="4">NRRL Y-17796</strain>
    </source>
</reference>
<dbReference type="PROSITE" id="PS50181">
    <property type="entry name" value="FBOX"/>
    <property type="match status" value="1"/>
</dbReference>